<evidence type="ECO:0000256" key="2">
    <source>
        <dbReference type="ARBA" id="ARBA00022971"/>
    </source>
</evidence>
<dbReference type="InterPro" id="IPR005053">
    <property type="entry name" value="MobA_MobL"/>
</dbReference>
<dbReference type="Gene3D" id="3.30.930.30">
    <property type="match status" value="1"/>
</dbReference>
<name>A0A415MAV7_9FIRM</name>
<evidence type="ECO:0000256" key="3">
    <source>
        <dbReference type="SAM" id="MobiDB-lite"/>
    </source>
</evidence>
<protein>
    <submittedName>
        <fullName evidence="5">MobA/MobL family protein</fullName>
    </submittedName>
</protein>
<evidence type="ECO:0000259" key="4">
    <source>
        <dbReference type="Pfam" id="PF03389"/>
    </source>
</evidence>
<gene>
    <name evidence="5" type="ORF">DW007_09870</name>
</gene>
<dbReference type="Proteomes" id="UP000285201">
    <property type="component" value="Unassembled WGS sequence"/>
</dbReference>
<sequence>MLSVFRPCREQSHAGMTYTNAVAFGYAGYGNKPTTIPLILSVHLSFPLSEEGEESTLTTRHSFIQMTKLSNVRGRITYISSHARQEHLYAVYETTERSYWTELARCSQQEFKKSGVDGKCIEARELIIALPESLYEQGMPDILLKSFTDKFKEKYGVECVAALHHNKRMTNFHIHLIFSERQLLAEPVIKTATRNMFYDEHGNHVRTKKEILDENGNIRKRCKVIRKGEIYERNLFTSKNTRFKQEDFLDEVKLFYTRMINRWVTDEKDRLTVFDHNGPYLATKKIGKNNPKAEQIEKDNKLRMDWNREVDRAIISEVSMDDILQIKREHITEPVKRSIERYGNKPEMLSLILNMAIAELVLLITKVLEDIKGIHSRLQRENAPEDKNKAQKQDNGILTADALPPEPVMTPEAAAYPKLKKIKTELDSQNAIIFEAEKLRGSLEIEMSNLKGLAKLTRKGDLQRKIDEKTDYINRLKVGLSNMVRNSGFENMNEFLLTFRECRNAYTDYQRQYESWKNACRKPDTPTHKDEKLSDKLARLQREAAENQNSISRQTKNRGAR</sequence>
<comment type="caution">
    <text evidence="5">The sequence shown here is derived from an EMBL/GenBank/DDBJ whole genome shotgun (WGS) entry which is preliminary data.</text>
</comment>
<evidence type="ECO:0000313" key="5">
    <source>
        <dbReference type="EMBL" id="RHL67734.1"/>
    </source>
</evidence>
<dbReference type="EMBL" id="QROY01000007">
    <property type="protein sequence ID" value="RHL67734.1"/>
    <property type="molecule type" value="Genomic_DNA"/>
</dbReference>
<organism evidence="5 6">
    <name type="scientific">Lachnospira eligens</name>
    <dbReference type="NCBI Taxonomy" id="39485"/>
    <lineage>
        <taxon>Bacteria</taxon>
        <taxon>Bacillati</taxon>
        <taxon>Bacillota</taxon>
        <taxon>Clostridia</taxon>
        <taxon>Lachnospirales</taxon>
        <taxon>Lachnospiraceae</taxon>
        <taxon>Lachnospira</taxon>
    </lineage>
</organism>
<reference evidence="5 6" key="1">
    <citation type="submission" date="2018-08" db="EMBL/GenBank/DDBJ databases">
        <title>A genome reference for cultivated species of the human gut microbiota.</title>
        <authorList>
            <person name="Zou Y."/>
            <person name="Xue W."/>
            <person name="Luo G."/>
        </authorList>
    </citation>
    <scope>NUCLEOTIDE SEQUENCE [LARGE SCALE GENOMIC DNA]</scope>
    <source>
        <strain evidence="5 6">AF36-7BH</strain>
    </source>
</reference>
<feature type="domain" description="MobA/MobL protein" evidence="4">
    <location>
        <begin position="123"/>
        <end position="263"/>
    </location>
</feature>
<dbReference type="Pfam" id="PF03389">
    <property type="entry name" value="MobA_MobL"/>
    <property type="match status" value="1"/>
</dbReference>
<comment type="similarity">
    <text evidence="1">Belongs to the MobA/MobL family.</text>
</comment>
<evidence type="ECO:0000256" key="1">
    <source>
        <dbReference type="ARBA" id="ARBA00010873"/>
    </source>
</evidence>
<evidence type="ECO:0000313" key="6">
    <source>
        <dbReference type="Proteomes" id="UP000285201"/>
    </source>
</evidence>
<keyword evidence="2" id="KW-0184">Conjugation</keyword>
<accession>A0A415MAV7</accession>
<proteinExistence type="inferred from homology"/>
<dbReference type="AlphaFoldDB" id="A0A415MAV7"/>
<feature type="region of interest" description="Disordered" evidence="3">
    <location>
        <begin position="542"/>
        <end position="561"/>
    </location>
</feature>
<dbReference type="RefSeq" id="WP_118371043.1">
    <property type="nucleotide sequence ID" value="NZ_QROY01000007.1"/>
</dbReference>